<keyword evidence="1" id="KW-0812">Transmembrane</keyword>
<accession>A0A401LYF7</accession>
<evidence type="ECO:0000313" key="3">
    <source>
        <dbReference type="Proteomes" id="UP000288079"/>
    </source>
</evidence>
<dbReference type="RefSeq" id="WP_125042167.1">
    <property type="nucleotide sequence ID" value="NZ_BHWB01000012.1"/>
</dbReference>
<feature type="transmembrane region" description="Helical" evidence="1">
    <location>
        <begin position="207"/>
        <end position="225"/>
    </location>
</feature>
<keyword evidence="1" id="KW-0472">Membrane</keyword>
<dbReference type="OrthoDB" id="1043844at2"/>
<dbReference type="AlphaFoldDB" id="A0A401LYF7"/>
<dbReference type="PROSITE" id="PS51257">
    <property type="entry name" value="PROKAR_LIPOPROTEIN"/>
    <property type="match status" value="1"/>
</dbReference>
<sequence length="240" mass="27597">MTGNNMKSISYVIVFVCGILTTFFIYSCSNDEYYADEAQREENGIISTRALSSRTMGIGDTLIDSIAASDEFWEFQLSSELLAQKFDAYASSLGEEDYDKLMENLNNDDYMDEFIQVANMEEVLQQMNKAKENLMKNTGFLRLSEDEKAQLIMQFAESRSKTKANLLKTRQEGGNISECEKKREAEIQQAEKNYNSNEVVSKRWHNLFLKFIVLLSFLLAMPLFSHSFGNKLLYSRCIEL</sequence>
<keyword evidence="1" id="KW-1133">Transmembrane helix</keyword>
<evidence type="ECO:0000313" key="2">
    <source>
        <dbReference type="EMBL" id="GCB36517.1"/>
    </source>
</evidence>
<gene>
    <name evidence="2" type="ORF">KGMB02408_34620</name>
</gene>
<comment type="caution">
    <text evidence="2">The sequence shown here is derived from an EMBL/GenBank/DDBJ whole genome shotgun (WGS) entry which is preliminary data.</text>
</comment>
<dbReference type="Proteomes" id="UP000288079">
    <property type="component" value="Unassembled WGS sequence"/>
</dbReference>
<evidence type="ECO:0008006" key="4">
    <source>
        <dbReference type="Google" id="ProtNLM"/>
    </source>
</evidence>
<proteinExistence type="predicted"/>
<feature type="transmembrane region" description="Helical" evidence="1">
    <location>
        <begin position="6"/>
        <end position="26"/>
    </location>
</feature>
<reference evidence="2 3" key="1">
    <citation type="submission" date="2018-10" db="EMBL/GenBank/DDBJ databases">
        <title>Draft Genome Sequence of Bacteroides sp. KCTC 15687.</title>
        <authorList>
            <person name="Yu S.Y."/>
            <person name="Kim J.S."/>
            <person name="Oh B.S."/>
            <person name="Park S.H."/>
            <person name="Kang S.W."/>
            <person name="Park J.E."/>
            <person name="Choi S.H."/>
            <person name="Han K.I."/>
            <person name="Lee K.C."/>
            <person name="Eom M.K."/>
            <person name="Suh M.K."/>
            <person name="Lee D.H."/>
            <person name="Yoon H."/>
            <person name="Kim B."/>
            <person name="Yang S.J."/>
            <person name="Lee J.S."/>
            <person name="Lee J.H."/>
        </authorList>
    </citation>
    <scope>NUCLEOTIDE SEQUENCE [LARGE SCALE GENOMIC DNA]</scope>
    <source>
        <strain evidence="2 3">KCTC 15687</strain>
    </source>
</reference>
<keyword evidence="3" id="KW-1185">Reference proteome</keyword>
<evidence type="ECO:0000256" key="1">
    <source>
        <dbReference type="SAM" id="Phobius"/>
    </source>
</evidence>
<name>A0A401LYF7_9BACE</name>
<organism evidence="2 3">
    <name type="scientific">Bacteroides faecalis</name>
    <dbReference type="NCBI Taxonomy" id="2447885"/>
    <lineage>
        <taxon>Bacteria</taxon>
        <taxon>Pseudomonadati</taxon>
        <taxon>Bacteroidota</taxon>
        <taxon>Bacteroidia</taxon>
        <taxon>Bacteroidales</taxon>
        <taxon>Bacteroidaceae</taxon>
        <taxon>Bacteroides</taxon>
    </lineage>
</organism>
<dbReference type="EMBL" id="BHWB01000012">
    <property type="protein sequence ID" value="GCB36517.1"/>
    <property type="molecule type" value="Genomic_DNA"/>
</dbReference>
<protein>
    <recommendedName>
        <fullName evidence="4">Lipoprotein</fullName>
    </recommendedName>
</protein>